<reference evidence="1" key="1">
    <citation type="submission" date="2021-03" db="EMBL/GenBank/DDBJ databases">
        <authorList>
            <consortium name="DOE Joint Genome Institute"/>
            <person name="Ahrendt S."/>
            <person name="Looney B.P."/>
            <person name="Miyauchi S."/>
            <person name="Morin E."/>
            <person name="Drula E."/>
            <person name="Courty P.E."/>
            <person name="Chicoki N."/>
            <person name="Fauchery L."/>
            <person name="Kohler A."/>
            <person name="Kuo A."/>
            <person name="Labutti K."/>
            <person name="Pangilinan J."/>
            <person name="Lipzen A."/>
            <person name="Riley R."/>
            <person name="Andreopoulos W."/>
            <person name="He G."/>
            <person name="Johnson J."/>
            <person name="Barry K.W."/>
            <person name="Grigoriev I.V."/>
            <person name="Nagy L."/>
            <person name="Hibbett D."/>
            <person name="Henrissat B."/>
            <person name="Matheny P.B."/>
            <person name="Labbe J."/>
            <person name="Martin F."/>
        </authorList>
    </citation>
    <scope>NUCLEOTIDE SEQUENCE</scope>
    <source>
        <strain evidence="1">HHB10654</strain>
    </source>
</reference>
<proteinExistence type="predicted"/>
<keyword evidence="2" id="KW-1185">Reference proteome</keyword>
<comment type="caution">
    <text evidence="1">The sequence shown here is derived from an EMBL/GenBank/DDBJ whole genome shotgun (WGS) entry which is preliminary data.</text>
</comment>
<dbReference type="EMBL" id="MU277188">
    <property type="protein sequence ID" value="KAI0068182.1"/>
    <property type="molecule type" value="Genomic_DNA"/>
</dbReference>
<name>A0ACB8TIC5_9AGAM</name>
<protein>
    <submittedName>
        <fullName evidence="1">Galactose mutarotase-like protein</fullName>
    </submittedName>
</protein>
<organism evidence="1 2">
    <name type="scientific">Artomyces pyxidatus</name>
    <dbReference type="NCBI Taxonomy" id="48021"/>
    <lineage>
        <taxon>Eukaryota</taxon>
        <taxon>Fungi</taxon>
        <taxon>Dikarya</taxon>
        <taxon>Basidiomycota</taxon>
        <taxon>Agaricomycotina</taxon>
        <taxon>Agaricomycetes</taxon>
        <taxon>Russulales</taxon>
        <taxon>Auriscalpiaceae</taxon>
        <taxon>Artomyces</taxon>
    </lineage>
</organism>
<evidence type="ECO:0000313" key="1">
    <source>
        <dbReference type="EMBL" id="KAI0068182.1"/>
    </source>
</evidence>
<reference evidence="1" key="2">
    <citation type="journal article" date="2022" name="New Phytol.">
        <title>Evolutionary transition to the ectomycorrhizal habit in the genomes of a hyperdiverse lineage of mushroom-forming fungi.</title>
        <authorList>
            <person name="Looney B."/>
            <person name="Miyauchi S."/>
            <person name="Morin E."/>
            <person name="Drula E."/>
            <person name="Courty P.E."/>
            <person name="Kohler A."/>
            <person name="Kuo A."/>
            <person name="LaButti K."/>
            <person name="Pangilinan J."/>
            <person name="Lipzen A."/>
            <person name="Riley R."/>
            <person name="Andreopoulos W."/>
            <person name="He G."/>
            <person name="Johnson J."/>
            <person name="Nolan M."/>
            <person name="Tritt A."/>
            <person name="Barry K.W."/>
            <person name="Grigoriev I.V."/>
            <person name="Nagy L.G."/>
            <person name="Hibbett D."/>
            <person name="Henrissat B."/>
            <person name="Matheny P.B."/>
            <person name="Labbe J."/>
            <person name="Martin F.M."/>
        </authorList>
    </citation>
    <scope>NUCLEOTIDE SEQUENCE</scope>
    <source>
        <strain evidence="1">HHB10654</strain>
    </source>
</reference>
<evidence type="ECO:0000313" key="2">
    <source>
        <dbReference type="Proteomes" id="UP000814140"/>
    </source>
</evidence>
<gene>
    <name evidence="1" type="ORF">BV25DRAFT_1904623</name>
</gene>
<sequence>MPIEKSHDRVILHHPKGASTEILFFGATIISWKAVDRKGSTASERLFVSSKAVLDGSKAVRGGIPVVFPCFGAPEHPEHAKLSQHGFARNEIWSFDKVVMDNEAGVSVKLTLNPGPSITALYSKSFQLAYVVTLAEHQLSTDLHVLNPSNDESLEFQALLHTYIRAPANDVSIAPLLGKSYIDKTEKTLDGKPALKQETRSGVDVRTFTDSVYEDAPQKVEVTWPEGGLETRLAGFINVVVWNPQAEAGSKMGDMEEGGWERFVCVEPGYVRGFKKLEPGESWTGQQVLSLL</sequence>
<dbReference type="Proteomes" id="UP000814140">
    <property type="component" value="Unassembled WGS sequence"/>
</dbReference>
<accession>A0ACB8TIC5</accession>